<gene>
    <name evidence="2" type="ORF">CB4_00682</name>
</gene>
<dbReference type="Proteomes" id="UP000217696">
    <property type="component" value="Chromosome"/>
</dbReference>
<dbReference type="OrthoDB" id="2660802at2"/>
<dbReference type="GO" id="GO:0044780">
    <property type="term" value="P:bacterial-type flagellum assembly"/>
    <property type="evidence" value="ECO:0007669"/>
    <property type="project" value="InterPro"/>
</dbReference>
<evidence type="ECO:0000256" key="1">
    <source>
        <dbReference type="ARBA" id="ARBA00022795"/>
    </source>
</evidence>
<proteinExistence type="predicted"/>
<accession>A0A0U4WCJ8</accession>
<name>A0A0U4WCJ8_9BACL</name>
<reference evidence="2 3" key="1">
    <citation type="submission" date="2015-12" db="EMBL/GenBank/DDBJ databases">
        <title>Genome sequence of Aneurinibacillus soli.</title>
        <authorList>
            <person name="Lee J.S."/>
            <person name="Lee K.C."/>
            <person name="Kim K.K."/>
            <person name="Lee B.W."/>
        </authorList>
    </citation>
    <scope>NUCLEOTIDE SEQUENCE [LARGE SCALE GENOMIC DNA]</scope>
    <source>
        <strain evidence="2 3">CB4</strain>
    </source>
</reference>
<dbReference type="AlphaFoldDB" id="A0A0U4WCJ8"/>
<dbReference type="Pfam" id="PF05130">
    <property type="entry name" value="FlgN"/>
    <property type="match status" value="1"/>
</dbReference>
<protein>
    <submittedName>
        <fullName evidence="2">FlgN protein</fullName>
    </submittedName>
</protein>
<dbReference type="InterPro" id="IPR007809">
    <property type="entry name" value="FlgN-like"/>
</dbReference>
<dbReference type="KEGG" id="asoc:CB4_00682"/>
<sequence length="169" mass="19765">MDMSDILDIIEILERLIAEHERMLKLGNHKKEVLITGKIDELARVVQFESRCISTIQSLELERERQISLYLMQRGIRKETCYLSDLIELESNSDIKLELARCQMQLGNLVKELQELNHLNQRLIEQSLEFVNMSLEEMTAPPDAPTYQNTRKNIHNPYKATRGYFDSKA</sequence>
<dbReference type="SUPFAM" id="SSF140566">
    <property type="entry name" value="FlgN-like"/>
    <property type="match status" value="1"/>
</dbReference>
<dbReference type="EMBL" id="AP017312">
    <property type="protein sequence ID" value="BAU26555.1"/>
    <property type="molecule type" value="Genomic_DNA"/>
</dbReference>
<keyword evidence="3" id="KW-1185">Reference proteome</keyword>
<dbReference type="Gene3D" id="1.20.58.300">
    <property type="entry name" value="FlgN-like"/>
    <property type="match status" value="1"/>
</dbReference>
<dbReference type="InterPro" id="IPR036679">
    <property type="entry name" value="FlgN-like_sf"/>
</dbReference>
<organism evidence="2 3">
    <name type="scientific">Aneurinibacillus soli</name>
    <dbReference type="NCBI Taxonomy" id="1500254"/>
    <lineage>
        <taxon>Bacteria</taxon>
        <taxon>Bacillati</taxon>
        <taxon>Bacillota</taxon>
        <taxon>Bacilli</taxon>
        <taxon>Bacillales</taxon>
        <taxon>Paenibacillaceae</taxon>
        <taxon>Aneurinibacillus group</taxon>
        <taxon>Aneurinibacillus</taxon>
    </lineage>
</organism>
<evidence type="ECO:0000313" key="2">
    <source>
        <dbReference type="EMBL" id="BAU26555.1"/>
    </source>
</evidence>
<keyword evidence="1" id="KW-1005">Bacterial flagellum biogenesis</keyword>
<evidence type="ECO:0000313" key="3">
    <source>
        <dbReference type="Proteomes" id="UP000217696"/>
    </source>
</evidence>